<dbReference type="PANTHER" id="PTHR44943">
    <property type="entry name" value="CELLULOSE SYNTHASE OPERON PROTEIN C"/>
    <property type="match status" value="1"/>
</dbReference>
<feature type="repeat" description="TPR" evidence="3">
    <location>
        <begin position="297"/>
        <end position="330"/>
    </location>
</feature>
<evidence type="ECO:0000313" key="6">
    <source>
        <dbReference type="Proteomes" id="UP000220828"/>
    </source>
</evidence>
<dbReference type="RefSeq" id="WP_097553495.1">
    <property type="nucleotide sequence ID" value="NZ_PCMW01000018.1"/>
</dbReference>
<dbReference type="Gene3D" id="1.25.40.10">
    <property type="entry name" value="Tetratricopeptide repeat domain"/>
    <property type="match status" value="1"/>
</dbReference>
<dbReference type="SMART" id="SM00028">
    <property type="entry name" value="TPR"/>
    <property type="match status" value="3"/>
</dbReference>
<accession>A0A2H3KPX5</accession>
<evidence type="ECO:0000256" key="3">
    <source>
        <dbReference type="PROSITE-ProRule" id="PRU00339"/>
    </source>
</evidence>
<keyword evidence="2 3" id="KW-0802">TPR repeat</keyword>
<reference evidence="5 6" key="1">
    <citation type="submission" date="2017-09" db="EMBL/GenBank/DDBJ databases">
        <title>Whole genomes of Flavobacteriaceae.</title>
        <authorList>
            <person name="Stine C."/>
            <person name="Li C."/>
            <person name="Tadesse D."/>
        </authorList>
    </citation>
    <scope>NUCLEOTIDE SEQUENCE [LARGE SCALE GENOMIC DNA]</scope>
    <source>
        <strain evidence="5 6">ATCC 35036</strain>
    </source>
</reference>
<evidence type="ECO:0000256" key="4">
    <source>
        <dbReference type="SAM" id="SignalP"/>
    </source>
</evidence>
<feature type="signal peptide" evidence="4">
    <location>
        <begin position="1"/>
        <end position="20"/>
    </location>
</feature>
<keyword evidence="4" id="KW-0732">Signal</keyword>
<dbReference type="EMBL" id="PCMW01000018">
    <property type="protein sequence ID" value="PDS26282.1"/>
    <property type="molecule type" value="Genomic_DNA"/>
</dbReference>
<gene>
    <name evidence="5" type="ORF">B0A77_02945</name>
</gene>
<sequence length="420" mass="46907">MKKRYLILASIVMISTGAMAQKNELKAAEKALKNGNAPEAKTLLMAAEPLLATDADKAQYQFVKGNIALELANKNMEVSQNLMDAAKAYTSLQAIEKASGKAKFTEEALKNINILKGKLVNAAVELGNKDNYAEGSKLLKAVYDMDTKDMEKLYYAAGYAINGKDYNSALTYYQELKNNNYSGEGTVYYAINKDSKAEEQFATKAERDLFVKGGTHEKPREEKIPSKRGEIMKNIALILVTNGKDAEAKTAIREARVANPEDSSLLLTEADLYLKLNDMDTYKKLISEALEKNPNDVDLVYNLGVISRKANQLVDAEKYFKRAIEINPTYVNAYANMAELKLSADEKIVTEMNKLGTSDKDTKRYNVLKTDRTKMFTDTLPYLEKAYELNPKNEDIAKTLLSVYKTLEMSDKAKALKAKM</sequence>
<evidence type="ECO:0000313" key="5">
    <source>
        <dbReference type="EMBL" id="PDS26282.1"/>
    </source>
</evidence>
<dbReference type="OrthoDB" id="1149028at2"/>
<protein>
    <submittedName>
        <fullName evidence="5">Uncharacterized protein</fullName>
    </submittedName>
</protein>
<comment type="caution">
    <text evidence="5">The sequence shown here is derived from an EMBL/GenBank/DDBJ whole genome shotgun (WGS) entry which is preliminary data.</text>
</comment>
<dbReference type="Pfam" id="PF00515">
    <property type="entry name" value="TPR_1"/>
    <property type="match status" value="1"/>
</dbReference>
<dbReference type="PROSITE" id="PS50005">
    <property type="entry name" value="TPR"/>
    <property type="match status" value="1"/>
</dbReference>
<organism evidence="5 6">
    <name type="scientific">Flavobacterium branchiophilum</name>
    <dbReference type="NCBI Taxonomy" id="55197"/>
    <lineage>
        <taxon>Bacteria</taxon>
        <taxon>Pseudomonadati</taxon>
        <taxon>Bacteroidota</taxon>
        <taxon>Flavobacteriia</taxon>
        <taxon>Flavobacteriales</taxon>
        <taxon>Flavobacteriaceae</taxon>
        <taxon>Flavobacterium</taxon>
    </lineage>
</organism>
<evidence type="ECO:0000256" key="1">
    <source>
        <dbReference type="ARBA" id="ARBA00022737"/>
    </source>
</evidence>
<dbReference type="SUPFAM" id="SSF48452">
    <property type="entry name" value="TPR-like"/>
    <property type="match status" value="2"/>
</dbReference>
<dbReference type="AlphaFoldDB" id="A0A2H3KPX5"/>
<name>A0A2H3KPX5_9FLAO</name>
<dbReference type="InterPro" id="IPR019734">
    <property type="entry name" value="TPR_rpt"/>
</dbReference>
<evidence type="ECO:0000256" key="2">
    <source>
        <dbReference type="ARBA" id="ARBA00022803"/>
    </source>
</evidence>
<dbReference type="Proteomes" id="UP000220828">
    <property type="component" value="Unassembled WGS sequence"/>
</dbReference>
<keyword evidence="1" id="KW-0677">Repeat</keyword>
<proteinExistence type="predicted"/>
<dbReference type="InterPro" id="IPR051685">
    <property type="entry name" value="Ycf3/AcsC/BcsC/TPR_MFPF"/>
</dbReference>
<dbReference type="PANTHER" id="PTHR44943:SF8">
    <property type="entry name" value="TPR REPEAT-CONTAINING PROTEIN MJ0263"/>
    <property type="match status" value="1"/>
</dbReference>
<dbReference type="InterPro" id="IPR011990">
    <property type="entry name" value="TPR-like_helical_dom_sf"/>
</dbReference>
<feature type="chain" id="PRO_5013702385" evidence="4">
    <location>
        <begin position="21"/>
        <end position="420"/>
    </location>
</feature>